<comment type="caution">
    <text evidence="1">The sequence shown here is derived from an EMBL/GenBank/DDBJ whole genome shotgun (WGS) entry which is preliminary data.</text>
</comment>
<name>A0ABN0SSC0_9MICO</name>
<dbReference type="InterPro" id="IPR027417">
    <property type="entry name" value="P-loop_NTPase"/>
</dbReference>
<accession>A0ABN0SSC0</accession>
<evidence type="ECO:0000313" key="1">
    <source>
        <dbReference type="EMBL" id="GAA0037378.1"/>
    </source>
</evidence>
<evidence type="ECO:0000313" key="2">
    <source>
        <dbReference type="Proteomes" id="UP001498238"/>
    </source>
</evidence>
<sequence length="195" mass="22043">MNTKNKQRARPVIGRIVATHSETYWDWDAEPHIAVHGYGIGKTNLARGLARQWPGNTFVLGQTYEWDVDEHRVEPRLDRALPVLAALVDGATEPTLVVVDGLDGQAVKDASTDDVERLHELLQQLSDAKNVHLLITTRDEQIEWAETLQVIADDWLRPFAGHLLLGPSDHVVVETFTPFVAPPGWEDRRLPRRRI</sequence>
<dbReference type="SUPFAM" id="SSF52540">
    <property type="entry name" value="P-loop containing nucleoside triphosphate hydrolases"/>
    <property type="match status" value="1"/>
</dbReference>
<reference evidence="1 2" key="1">
    <citation type="submission" date="2024-01" db="EMBL/GenBank/DDBJ databases">
        <title>Characterization of antibiotic resistant novel bacterial strains and their environmental applications.</title>
        <authorList>
            <person name="Manzoor S."/>
            <person name="Abbas S."/>
            <person name="Arshad M."/>
            <person name="Ahmed I."/>
        </authorList>
    </citation>
    <scope>NUCLEOTIDE SEQUENCE [LARGE SCALE GENOMIC DNA]</scope>
    <source>
        <strain evidence="1 2">NCCP-602</strain>
    </source>
</reference>
<keyword evidence="2" id="KW-1185">Reference proteome</keyword>
<protein>
    <recommendedName>
        <fullName evidence="3">ATP-binding protein</fullName>
    </recommendedName>
</protein>
<gene>
    <name evidence="1" type="ORF">NCCP602_33400</name>
</gene>
<evidence type="ECO:0008006" key="3">
    <source>
        <dbReference type="Google" id="ProtNLM"/>
    </source>
</evidence>
<organism evidence="1 2">
    <name type="scientific">Brevibacterium metallidurans</name>
    <dbReference type="NCBI Taxonomy" id="1482676"/>
    <lineage>
        <taxon>Bacteria</taxon>
        <taxon>Bacillati</taxon>
        <taxon>Actinomycetota</taxon>
        <taxon>Actinomycetes</taxon>
        <taxon>Micrococcales</taxon>
        <taxon>Brevibacteriaceae</taxon>
        <taxon>Brevibacterium</taxon>
    </lineage>
</organism>
<dbReference type="RefSeq" id="WP_339393998.1">
    <property type="nucleotide sequence ID" value="NZ_BAAAAF010000025.1"/>
</dbReference>
<proteinExistence type="predicted"/>
<dbReference type="Proteomes" id="UP001498238">
    <property type="component" value="Unassembled WGS sequence"/>
</dbReference>
<dbReference type="EMBL" id="BAAAAF010000025">
    <property type="protein sequence ID" value="GAA0037378.1"/>
    <property type="molecule type" value="Genomic_DNA"/>
</dbReference>